<name>S9SY53_PAEAL</name>
<dbReference type="eggNOG" id="ENOG50307D7">
    <property type="taxonomic scope" value="Bacteria"/>
</dbReference>
<dbReference type="AlphaFoldDB" id="S9SY53"/>
<dbReference type="Proteomes" id="UP000015344">
    <property type="component" value="Unassembled WGS sequence"/>
</dbReference>
<protein>
    <recommendedName>
        <fullName evidence="3">Lipoprotein</fullName>
    </recommendedName>
</protein>
<evidence type="ECO:0000313" key="2">
    <source>
        <dbReference type="Proteomes" id="UP000015344"/>
    </source>
</evidence>
<evidence type="ECO:0000313" key="1">
    <source>
        <dbReference type="EMBL" id="EPY09038.1"/>
    </source>
</evidence>
<reference evidence="1 2" key="1">
    <citation type="submission" date="2013-05" db="EMBL/GenBank/DDBJ databases">
        <authorList>
            <person name="Strain E.A."/>
            <person name="Brown E."/>
            <person name="Allard M.W."/>
            <person name="Luo Y.L."/>
        </authorList>
    </citation>
    <scope>NUCLEOTIDE SEQUENCE [LARGE SCALE GENOMIC DNA]</scope>
    <source>
        <strain evidence="1 2">TS-15</strain>
    </source>
</reference>
<proteinExistence type="predicted"/>
<comment type="caution">
    <text evidence="1">The sequence shown here is derived from an EMBL/GenBank/DDBJ whole genome shotgun (WGS) entry which is preliminary data.</text>
</comment>
<dbReference type="PATRIC" id="fig|1117108.3.peg.288"/>
<dbReference type="RefSeq" id="WP_021257888.1">
    <property type="nucleotide sequence ID" value="NZ_ATMT01000004.1"/>
</dbReference>
<organism evidence="1 2">
    <name type="scientific">Paenibacillus alvei TS-15</name>
    <dbReference type="NCBI Taxonomy" id="1117108"/>
    <lineage>
        <taxon>Bacteria</taxon>
        <taxon>Bacillati</taxon>
        <taxon>Bacillota</taxon>
        <taxon>Bacilli</taxon>
        <taxon>Bacillales</taxon>
        <taxon>Paenibacillaceae</taxon>
        <taxon>Paenibacillus</taxon>
    </lineage>
</organism>
<dbReference type="EMBL" id="ATMT01000004">
    <property type="protein sequence ID" value="EPY09038.1"/>
    <property type="molecule type" value="Genomic_DNA"/>
</dbReference>
<gene>
    <name evidence="1" type="ORF">PAALTS15_01392</name>
</gene>
<dbReference type="PROSITE" id="PS51257">
    <property type="entry name" value="PROKAR_LIPOPROTEIN"/>
    <property type="match status" value="1"/>
</dbReference>
<evidence type="ECO:0008006" key="3">
    <source>
        <dbReference type="Google" id="ProtNLM"/>
    </source>
</evidence>
<accession>S9SY53</accession>
<sequence length="157" mass="17995">MQLRKVLTLIIMSFMISSCSLPKQELDDEGLGQQEQAMKTLKGIYAYEYNAIEPKHLDEVNKWLSESRANRSDTTIFYKSYDESSTGAHAPRVNYMFAKGYKAYEISFVYSIDNEENKGQIYIVPIKGRATDEALVKITYDPRYVFGTSVAEHQLIP</sequence>